<evidence type="ECO:0000256" key="2">
    <source>
        <dbReference type="ARBA" id="ARBA00022614"/>
    </source>
</evidence>
<comment type="caution">
    <text evidence="11">The sequence shown here is derived from an EMBL/GenBank/DDBJ whole genome shotgun (WGS) entry which is preliminary data.</text>
</comment>
<keyword evidence="3 10" id="KW-0812">Transmembrane</keyword>
<dbReference type="SUPFAM" id="SSF52058">
    <property type="entry name" value="L domain-like"/>
    <property type="match status" value="1"/>
</dbReference>
<keyword evidence="8" id="KW-0675">Receptor</keyword>
<dbReference type="GO" id="GO:0016020">
    <property type="term" value="C:membrane"/>
    <property type="evidence" value="ECO:0007669"/>
    <property type="project" value="UniProtKB-SubCell"/>
</dbReference>
<evidence type="ECO:0000313" key="11">
    <source>
        <dbReference type="EMBL" id="KAK7831427.1"/>
    </source>
</evidence>
<evidence type="ECO:0000256" key="7">
    <source>
        <dbReference type="ARBA" id="ARBA00023136"/>
    </source>
</evidence>
<dbReference type="PANTHER" id="PTHR48063">
    <property type="entry name" value="LRR RECEPTOR-LIKE KINASE"/>
    <property type="match status" value="1"/>
</dbReference>
<keyword evidence="12" id="KW-1185">Reference proteome</keyword>
<evidence type="ECO:0000313" key="12">
    <source>
        <dbReference type="Proteomes" id="UP000237347"/>
    </source>
</evidence>
<evidence type="ECO:0000256" key="4">
    <source>
        <dbReference type="ARBA" id="ARBA00022729"/>
    </source>
</evidence>
<dbReference type="InterPro" id="IPR001611">
    <property type="entry name" value="Leu-rich_rpt"/>
</dbReference>
<gene>
    <name evidence="11" type="primary">EIX2_22</name>
    <name evidence="11" type="ORF">CFP56_027441</name>
</gene>
<evidence type="ECO:0000256" key="10">
    <source>
        <dbReference type="SAM" id="Phobius"/>
    </source>
</evidence>
<evidence type="ECO:0000256" key="9">
    <source>
        <dbReference type="ARBA" id="ARBA00023180"/>
    </source>
</evidence>
<protein>
    <submittedName>
        <fullName evidence="11">Receptor-like protein eix2</fullName>
    </submittedName>
</protein>
<evidence type="ECO:0000256" key="6">
    <source>
        <dbReference type="ARBA" id="ARBA00022989"/>
    </source>
</evidence>
<dbReference type="PANTHER" id="PTHR48063:SF98">
    <property type="entry name" value="LRR RECEPTOR-LIKE SERINE_THREONINE-PROTEIN KINASE FLS2"/>
    <property type="match status" value="1"/>
</dbReference>
<feature type="transmembrane region" description="Helical" evidence="10">
    <location>
        <begin position="377"/>
        <end position="399"/>
    </location>
</feature>
<keyword evidence="2" id="KW-0433">Leucine-rich repeat</keyword>
<comment type="subcellular location">
    <subcellularLocation>
        <location evidence="1">Membrane</location>
        <topology evidence="1">Single-pass type I membrane protein</topology>
    </subcellularLocation>
</comment>
<keyword evidence="7 10" id="KW-0472">Membrane</keyword>
<dbReference type="AlphaFoldDB" id="A0AAW0JXF4"/>
<dbReference type="PRINTS" id="PR00019">
    <property type="entry name" value="LEURICHRPT"/>
</dbReference>
<keyword evidence="6 10" id="KW-1133">Transmembrane helix</keyword>
<dbReference type="EMBL" id="PKMF04000445">
    <property type="protein sequence ID" value="KAK7831427.1"/>
    <property type="molecule type" value="Genomic_DNA"/>
</dbReference>
<evidence type="ECO:0000256" key="3">
    <source>
        <dbReference type="ARBA" id="ARBA00022692"/>
    </source>
</evidence>
<dbReference type="Proteomes" id="UP000237347">
    <property type="component" value="Unassembled WGS sequence"/>
</dbReference>
<sequence length="444" mass="50015">MTFSSNSVIDLSSNHFKGSLPYISSNVTLLDLSNNSFYRSISHFLCYKMNEPKKIQLLNLEKNNLSEKIPDCWMKRDKLKALNLGNNNFTDSILASIESLTLLMSLHLYNNKFSGNLPSSLRNCEKLVTIDVADNEFSGSIPSWIGHRCSSLMILSLRSNNFHGHIPEELCALTSLQILDLSHNKLFGHIPRCVKNLSAMATKNNSNHHMNFNLPTYFYVKLSHLKGKICENSIILQLVKSIDFSMNSILGEIPKKVTSLQGLQSLNLSYNLLIGSISENVGFMGSLESIDFSMNQLSGQIPLSISSSTFLNHLNLSYNNLIGKIPLSTQLQSLNASSFFGNKLCRLPLTDNCSKNGEKPNNENKGSKYTGGLEVDWFYVSMALGFVVGFWSVCGPLLWNKQWRIRYFQFLDHKGYKFKGLIIHSIGIYEYGVSSYDHLRQSNL</sequence>
<evidence type="ECO:0000256" key="1">
    <source>
        <dbReference type="ARBA" id="ARBA00004479"/>
    </source>
</evidence>
<proteinExistence type="predicted"/>
<dbReference type="InterPro" id="IPR032675">
    <property type="entry name" value="LRR_dom_sf"/>
</dbReference>
<dbReference type="Pfam" id="PF00560">
    <property type="entry name" value="LRR_1"/>
    <property type="match status" value="5"/>
</dbReference>
<name>A0AAW0JXF4_QUESU</name>
<dbReference type="Pfam" id="PF13855">
    <property type="entry name" value="LRR_8"/>
    <property type="match status" value="1"/>
</dbReference>
<accession>A0AAW0JXF4</accession>
<keyword evidence="4" id="KW-0732">Signal</keyword>
<evidence type="ECO:0000256" key="8">
    <source>
        <dbReference type="ARBA" id="ARBA00023170"/>
    </source>
</evidence>
<organism evidence="11 12">
    <name type="scientific">Quercus suber</name>
    <name type="common">Cork oak</name>
    <dbReference type="NCBI Taxonomy" id="58331"/>
    <lineage>
        <taxon>Eukaryota</taxon>
        <taxon>Viridiplantae</taxon>
        <taxon>Streptophyta</taxon>
        <taxon>Embryophyta</taxon>
        <taxon>Tracheophyta</taxon>
        <taxon>Spermatophyta</taxon>
        <taxon>Magnoliopsida</taxon>
        <taxon>eudicotyledons</taxon>
        <taxon>Gunneridae</taxon>
        <taxon>Pentapetalae</taxon>
        <taxon>rosids</taxon>
        <taxon>fabids</taxon>
        <taxon>Fagales</taxon>
        <taxon>Fagaceae</taxon>
        <taxon>Quercus</taxon>
    </lineage>
</organism>
<reference evidence="11 12" key="1">
    <citation type="journal article" date="2018" name="Sci. Data">
        <title>The draft genome sequence of cork oak.</title>
        <authorList>
            <person name="Ramos A.M."/>
            <person name="Usie A."/>
            <person name="Barbosa P."/>
            <person name="Barros P.M."/>
            <person name="Capote T."/>
            <person name="Chaves I."/>
            <person name="Simoes F."/>
            <person name="Abreu I."/>
            <person name="Carrasquinho I."/>
            <person name="Faro C."/>
            <person name="Guimaraes J.B."/>
            <person name="Mendonca D."/>
            <person name="Nobrega F."/>
            <person name="Rodrigues L."/>
            <person name="Saibo N.J.M."/>
            <person name="Varela M.C."/>
            <person name="Egas C."/>
            <person name="Matos J."/>
            <person name="Miguel C.M."/>
            <person name="Oliveira M.M."/>
            <person name="Ricardo C.P."/>
            <person name="Goncalves S."/>
        </authorList>
    </citation>
    <scope>NUCLEOTIDE SEQUENCE [LARGE SCALE GENOMIC DNA]</scope>
    <source>
        <strain evidence="12">cv. HL8</strain>
    </source>
</reference>
<dbReference type="Gene3D" id="3.80.10.10">
    <property type="entry name" value="Ribonuclease Inhibitor"/>
    <property type="match status" value="1"/>
</dbReference>
<dbReference type="InterPro" id="IPR046956">
    <property type="entry name" value="RLP23-like"/>
</dbReference>
<dbReference type="FunFam" id="3.80.10.10:FF:000041">
    <property type="entry name" value="LRR receptor-like serine/threonine-protein kinase ERECTA"/>
    <property type="match status" value="2"/>
</dbReference>
<keyword evidence="5" id="KW-0677">Repeat</keyword>
<keyword evidence="9" id="KW-0325">Glycoprotein</keyword>
<evidence type="ECO:0000256" key="5">
    <source>
        <dbReference type="ARBA" id="ARBA00022737"/>
    </source>
</evidence>